<reference evidence="1 2" key="1">
    <citation type="journal article" date="2021" name="Sci. Rep.">
        <title>The distribution of antibiotic resistance genes in chicken gut microbiota commensals.</title>
        <authorList>
            <person name="Juricova H."/>
            <person name="Matiasovicova J."/>
            <person name="Kubasova T."/>
            <person name="Cejkova D."/>
            <person name="Rychlik I."/>
        </authorList>
    </citation>
    <scope>NUCLEOTIDE SEQUENCE [LARGE SCALE GENOMIC DNA]</scope>
    <source>
        <strain evidence="1 2">An421</strain>
    </source>
</reference>
<evidence type="ECO:0000313" key="2">
    <source>
        <dbReference type="Proteomes" id="UP000698924"/>
    </source>
</evidence>
<dbReference type="AlphaFoldDB" id="A0AA41DA72"/>
<name>A0AA41DA72_9BACT</name>
<protein>
    <submittedName>
        <fullName evidence="1">Uncharacterized protein</fullName>
    </submittedName>
</protein>
<gene>
    <name evidence="1" type="ORF">H6D15_03160</name>
</gene>
<keyword evidence="2" id="KW-1185">Reference proteome</keyword>
<accession>A0AA41DA72</accession>
<proteinExistence type="predicted"/>
<sequence>MTELIIDGTHAVLPQDFSASVKRENPLFTKNGEYTYDITLQLSNPTNASLYEHLNRLTSVTEVRSERSAVLIADNRVYCNGTEVITAWTDDTVSIQIASGNSELNYVIGGDLMISFLDMKETVPATGDYSPNEKTYPEAEYNLAPVYSDTESRVLNQWNFFHDTGVVPQWITDGVYIPQPYLCAYIREVLRALGYTLTENSLEETVFKDLYLCHTQHTSKWCEMLPGWSVLDFLEQIEITFNMVFVIDARTRNVRLLFRNEFFAGVTTLHVQRVKDEYEAEVDEEPDVEDAAASDVAYNLGSDSFWKYACLNDAIRQAAKYDTIPEDYEATDIDRISRWFREEEHARTDTIYTDAVTGRQFLYLGTVFDEIAKWPVYVMVDQFAEMKRDEAVAEVTSEIVPACLVQTQTHKYASGSVIYSYTVWIPSPDDASSSSEDESDMSLVDMIENGLSDTEKDSTSKSTLALAFYTGDMTIEYKGAGGSVVAAERARYPVPYIDEYAILPVSGTEQRRRYYKTNTVGASLRLQKLDELCYQGAYDIDYRNEITIESYDPNVYDPRMIFEIANRRYVCKEMEYTLDANGRKGPWKGTFYRINISDTEADVRWILSDGKWRDGGVWLDNGRWLDE</sequence>
<dbReference type="RefSeq" id="WP_204971075.1">
    <property type="nucleotide sequence ID" value="NZ_JAAZTS010000002.1"/>
</dbReference>
<dbReference type="EMBL" id="JACJMO010000002">
    <property type="protein sequence ID" value="MBM6856605.1"/>
    <property type="molecule type" value="Genomic_DNA"/>
</dbReference>
<evidence type="ECO:0000313" key="1">
    <source>
        <dbReference type="EMBL" id="MBM6856605.1"/>
    </source>
</evidence>
<dbReference type="Proteomes" id="UP000698924">
    <property type="component" value="Unassembled WGS sequence"/>
</dbReference>
<organism evidence="1 2">
    <name type="scientific">Caecibacteroides pullorum</name>
    <dbReference type="NCBI Taxonomy" id="2725562"/>
    <lineage>
        <taxon>Bacteria</taxon>
        <taxon>Pseudomonadati</taxon>
        <taxon>Bacteroidota</taxon>
        <taxon>Bacteroidia</taxon>
        <taxon>Bacteroidales</taxon>
        <taxon>Bacteroidaceae</taxon>
        <taxon>Caecibacteroides</taxon>
    </lineage>
</organism>
<comment type="caution">
    <text evidence="1">The sequence shown here is derived from an EMBL/GenBank/DDBJ whole genome shotgun (WGS) entry which is preliminary data.</text>
</comment>